<feature type="region of interest" description="Disordered" evidence="6">
    <location>
        <begin position="265"/>
        <end position="284"/>
    </location>
</feature>
<evidence type="ECO:0000313" key="10">
    <source>
        <dbReference type="Proteomes" id="UP001592581"/>
    </source>
</evidence>
<evidence type="ECO:0000256" key="6">
    <source>
        <dbReference type="SAM" id="MobiDB-lite"/>
    </source>
</evidence>
<feature type="transmembrane region" description="Helical" evidence="7">
    <location>
        <begin position="34"/>
        <end position="54"/>
    </location>
</feature>
<keyword evidence="7" id="KW-1133">Transmembrane helix</keyword>
<keyword evidence="7" id="KW-0472">Membrane</keyword>
<comment type="caution">
    <text evidence="9">The sequence shown here is derived from an EMBL/GenBank/DDBJ whole genome shotgun (WGS) entry which is preliminary data.</text>
</comment>
<evidence type="ECO:0000259" key="8">
    <source>
        <dbReference type="Pfam" id="PF13462"/>
    </source>
</evidence>
<evidence type="ECO:0000256" key="3">
    <source>
        <dbReference type="ARBA" id="ARBA00023002"/>
    </source>
</evidence>
<evidence type="ECO:0000256" key="4">
    <source>
        <dbReference type="ARBA" id="ARBA00023157"/>
    </source>
</evidence>
<gene>
    <name evidence="9" type="ORF">ABUW04_34505</name>
</gene>
<feature type="region of interest" description="Disordered" evidence="6">
    <location>
        <begin position="1"/>
        <end position="24"/>
    </location>
</feature>
<feature type="compositionally biased region" description="Basic and acidic residues" evidence="6">
    <location>
        <begin position="7"/>
        <end position="24"/>
    </location>
</feature>
<evidence type="ECO:0000256" key="2">
    <source>
        <dbReference type="ARBA" id="ARBA00022729"/>
    </source>
</evidence>
<dbReference type="EMBL" id="JBEUKS010000016">
    <property type="protein sequence ID" value="MFC1443363.1"/>
    <property type="molecule type" value="Genomic_DNA"/>
</dbReference>
<evidence type="ECO:0000256" key="7">
    <source>
        <dbReference type="SAM" id="Phobius"/>
    </source>
</evidence>
<proteinExistence type="inferred from homology"/>
<comment type="similarity">
    <text evidence="1">Belongs to the thioredoxin family. DsbA subfamily.</text>
</comment>
<dbReference type="Gene3D" id="3.40.30.10">
    <property type="entry name" value="Glutaredoxin"/>
    <property type="match status" value="1"/>
</dbReference>
<evidence type="ECO:0000256" key="5">
    <source>
        <dbReference type="ARBA" id="ARBA00023284"/>
    </source>
</evidence>
<name>A0ABV6XYM1_9ACTN</name>
<dbReference type="InterPro" id="IPR012336">
    <property type="entry name" value="Thioredoxin-like_fold"/>
</dbReference>
<evidence type="ECO:0000256" key="1">
    <source>
        <dbReference type="ARBA" id="ARBA00005791"/>
    </source>
</evidence>
<keyword evidence="3" id="KW-0560">Oxidoreductase</keyword>
<dbReference type="PANTHER" id="PTHR13887">
    <property type="entry name" value="GLUTATHIONE S-TRANSFERASE KAPPA"/>
    <property type="match status" value="1"/>
</dbReference>
<feature type="domain" description="Thioredoxin-like fold" evidence="8">
    <location>
        <begin position="82"/>
        <end position="235"/>
    </location>
</feature>
<keyword evidence="7" id="KW-0812">Transmembrane</keyword>
<dbReference type="InterPro" id="IPR036249">
    <property type="entry name" value="Thioredoxin-like_sf"/>
</dbReference>
<dbReference type="RefSeq" id="WP_380568354.1">
    <property type="nucleotide sequence ID" value="NZ_JBEUKS010000016.1"/>
</dbReference>
<dbReference type="Pfam" id="PF13462">
    <property type="entry name" value="Thioredoxin_4"/>
    <property type="match status" value="1"/>
</dbReference>
<dbReference type="SUPFAM" id="SSF52833">
    <property type="entry name" value="Thioredoxin-like"/>
    <property type="match status" value="1"/>
</dbReference>
<accession>A0ABV6XYM1</accession>
<sequence length="284" mass="30089">MSQKNSSEAKRTARERMQEERAAQEAKTKRLRKFGIIGTVLAVIVVAVVIGVLVQNSRTSSYDAATQAPAGTIGTNKLIIPVGSSAAPSTLTVYEDLRCPACGSYEKSFHTTVNQLMAQGKIHVNYHVVSFIDRNDNGSGSKNAANAVACAQNVGKFHGYHDVLYANQPDETDDAWADKSKLITLAKQVPGLDTPTFESCVNNNSFGAWVTAVQKDFDKSGYTSTPTILLNGTSAYPTYNGEQISTANLIKWVDAANKGKTPATISPSASAALVSPNASPSAAG</sequence>
<keyword evidence="5" id="KW-0676">Redox-active center</keyword>
<keyword evidence="2" id="KW-0732">Signal</keyword>
<keyword evidence="10" id="KW-1185">Reference proteome</keyword>
<dbReference type="Proteomes" id="UP001592581">
    <property type="component" value="Unassembled WGS sequence"/>
</dbReference>
<protein>
    <submittedName>
        <fullName evidence="9">Thioredoxin domain-containing protein</fullName>
    </submittedName>
</protein>
<keyword evidence="4" id="KW-1015">Disulfide bond</keyword>
<evidence type="ECO:0000313" key="9">
    <source>
        <dbReference type="EMBL" id="MFC1443363.1"/>
    </source>
</evidence>
<organism evidence="9 10">
    <name type="scientific">Streptacidiphilus jeojiensis</name>
    <dbReference type="NCBI Taxonomy" id="3229225"/>
    <lineage>
        <taxon>Bacteria</taxon>
        <taxon>Bacillati</taxon>
        <taxon>Actinomycetota</taxon>
        <taxon>Actinomycetes</taxon>
        <taxon>Kitasatosporales</taxon>
        <taxon>Streptomycetaceae</taxon>
        <taxon>Streptacidiphilus</taxon>
    </lineage>
</organism>
<reference evidence="9 10" key="1">
    <citation type="submission" date="2024-06" db="EMBL/GenBank/DDBJ databases">
        <authorList>
            <person name="Lee S.D."/>
        </authorList>
    </citation>
    <scope>NUCLEOTIDE SEQUENCE [LARGE SCALE GENOMIC DNA]</scope>
    <source>
        <strain evidence="9 10">N1-10</strain>
    </source>
</reference>
<dbReference type="PANTHER" id="PTHR13887:SF14">
    <property type="entry name" value="DISULFIDE BOND FORMATION PROTEIN D"/>
    <property type="match status" value="1"/>
</dbReference>